<comment type="caution">
    <text evidence="1">The sequence shown here is derived from an EMBL/GenBank/DDBJ whole genome shotgun (WGS) entry which is preliminary data.</text>
</comment>
<sequence>MITTNSTKSVNSMLIAKREYPVASIFNLIAKRFGDIFRERHAYVLKYKDYKFVPAGEKILRDNMSEGDSYVENVSGNERKFTVFSSGCTAKVDLMKRSYSCRKFELVKISCNHVMDILRLKHGDNYGLRVYDYS</sequence>
<evidence type="ECO:0000313" key="1">
    <source>
        <dbReference type="EMBL" id="PHT81237.1"/>
    </source>
</evidence>
<dbReference type="Proteomes" id="UP000222542">
    <property type="component" value="Unassembled WGS sequence"/>
</dbReference>
<proteinExistence type="predicted"/>
<evidence type="ECO:0008006" key="3">
    <source>
        <dbReference type="Google" id="ProtNLM"/>
    </source>
</evidence>
<protein>
    <recommendedName>
        <fullName evidence="3">SWIM-type domain-containing protein</fullName>
    </recommendedName>
</protein>
<keyword evidence="2" id="KW-1185">Reference proteome</keyword>
<evidence type="ECO:0000313" key="2">
    <source>
        <dbReference type="Proteomes" id="UP000222542"/>
    </source>
</evidence>
<accession>A0A2G2ZGW0</accession>
<reference evidence="1 2" key="1">
    <citation type="journal article" date="2014" name="Nat. Genet.">
        <title>Genome sequence of the hot pepper provides insights into the evolution of pungency in Capsicum species.</title>
        <authorList>
            <person name="Kim S."/>
            <person name="Park M."/>
            <person name="Yeom S.I."/>
            <person name="Kim Y.M."/>
            <person name="Lee J.M."/>
            <person name="Lee H.A."/>
            <person name="Seo E."/>
            <person name="Choi J."/>
            <person name="Cheong K."/>
            <person name="Kim K.T."/>
            <person name="Jung K."/>
            <person name="Lee G.W."/>
            <person name="Oh S.K."/>
            <person name="Bae C."/>
            <person name="Kim S.B."/>
            <person name="Lee H.Y."/>
            <person name="Kim S.Y."/>
            <person name="Kim M.S."/>
            <person name="Kang B.C."/>
            <person name="Jo Y.D."/>
            <person name="Yang H.B."/>
            <person name="Jeong H.J."/>
            <person name="Kang W.H."/>
            <person name="Kwon J.K."/>
            <person name="Shin C."/>
            <person name="Lim J.Y."/>
            <person name="Park J.H."/>
            <person name="Huh J.H."/>
            <person name="Kim J.S."/>
            <person name="Kim B.D."/>
            <person name="Cohen O."/>
            <person name="Paran I."/>
            <person name="Suh M.C."/>
            <person name="Lee S.B."/>
            <person name="Kim Y.K."/>
            <person name="Shin Y."/>
            <person name="Noh S.J."/>
            <person name="Park J."/>
            <person name="Seo Y.S."/>
            <person name="Kwon S.Y."/>
            <person name="Kim H.A."/>
            <person name="Park J.M."/>
            <person name="Kim H.J."/>
            <person name="Choi S.B."/>
            <person name="Bosland P.W."/>
            <person name="Reeves G."/>
            <person name="Jo S.H."/>
            <person name="Lee B.W."/>
            <person name="Cho H.T."/>
            <person name="Choi H.S."/>
            <person name="Lee M.S."/>
            <person name="Yu Y."/>
            <person name="Do Choi Y."/>
            <person name="Park B.S."/>
            <person name="van Deynze A."/>
            <person name="Ashrafi H."/>
            <person name="Hill T."/>
            <person name="Kim W.T."/>
            <person name="Pai H.S."/>
            <person name="Ahn H.K."/>
            <person name="Yeam I."/>
            <person name="Giovannoni J.J."/>
            <person name="Rose J.K."/>
            <person name="Sorensen I."/>
            <person name="Lee S.J."/>
            <person name="Kim R.W."/>
            <person name="Choi I.Y."/>
            <person name="Choi B.S."/>
            <person name="Lim J.S."/>
            <person name="Lee Y.H."/>
            <person name="Choi D."/>
        </authorList>
    </citation>
    <scope>NUCLEOTIDE SEQUENCE [LARGE SCALE GENOMIC DNA]</scope>
    <source>
        <strain evidence="2">cv. CM334</strain>
    </source>
</reference>
<dbReference type="EMBL" id="AYRZ02000005">
    <property type="protein sequence ID" value="PHT81237.1"/>
    <property type="molecule type" value="Genomic_DNA"/>
</dbReference>
<dbReference type="Gramene" id="PHT81237">
    <property type="protein sequence ID" value="PHT81237"/>
    <property type="gene ID" value="T459_14252"/>
</dbReference>
<name>A0A2G2ZGW0_CAPAN</name>
<organism evidence="1 2">
    <name type="scientific">Capsicum annuum</name>
    <name type="common">Capsicum pepper</name>
    <dbReference type="NCBI Taxonomy" id="4072"/>
    <lineage>
        <taxon>Eukaryota</taxon>
        <taxon>Viridiplantae</taxon>
        <taxon>Streptophyta</taxon>
        <taxon>Embryophyta</taxon>
        <taxon>Tracheophyta</taxon>
        <taxon>Spermatophyta</taxon>
        <taxon>Magnoliopsida</taxon>
        <taxon>eudicotyledons</taxon>
        <taxon>Gunneridae</taxon>
        <taxon>Pentapetalae</taxon>
        <taxon>asterids</taxon>
        <taxon>lamiids</taxon>
        <taxon>Solanales</taxon>
        <taxon>Solanaceae</taxon>
        <taxon>Solanoideae</taxon>
        <taxon>Capsiceae</taxon>
        <taxon>Capsicum</taxon>
    </lineage>
</organism>
<reference evidence="1 2" key="2">
    <citation type="journal article" date="2017" name="Genome Biol.">
        <title>New reference genome sequences of hot pepper reveal the massive evolution of plant disease-resistance genes by retroduplication.</title>
        <authorList>
            <person name="Kim S."/>
            <person name="Park J."/>
            <person name="Yeom S.I."/>
            <person name="Kim Y.M."/>
            <person name="Seo E."/>
            <person name="Kim K.T."/>
            <person name="Kim M.S."/>
            <person name="Lee J.M."/>
            <person name="Cheong K."/>
            <person name="Shin H.S."/>
            <person name="Kim S.B."/>
            <person name="Han K."/>
            <person name="Lee J."/>
            <person name="Park M."/>
            <person name="Lee H.A."/>
            <person name="Lee H.Y."/>
            <person name="Lee Y."/>
            <person name="Oh S."/>
            <person name="Lee J.H."/>
            <person name="Choi E."/>
            <person name="Choi E."/>
            <person name="Lee S.E."/>
            <person name="Jeon J."/>
            <person name="Kim H."/>
            <person name="Choi G."/>
            <person name="Song H."/>
            <person name="Lee J."/>
            <person name="Lee S.C."/>
            <person name="Kwon J.K."/>
            <person name="Lee H.Y."/>
            <person name="Koo N."/>
            <person name="Hong Y."/>
            <person name="Kim R.W."/>
            <person name="Kang W.H."/>
            <person name="Huh J.H."/>
            <person name="Kang B.C."/>
            <person name="Yang T.J."/>
            <person name="Lee Y.H."/>
            <person name="Bennetzen J.L."/>
            <person name="Choi D."/>
        </authorList>
    </citation>
    <scope>NUCLEOTIDE SEQUENCE [LARGE SCALE GENOMIC DNA]</scope>
    <source>
        <strain evidence="2">cv. CM334</strain>
    </source>
</reference>
<dbReference type="AlphaFoldDB" id="A0A2G2ZGW0"/>
<gene>
    <name evidence="1" type="ORF">T459_14252</name>
</gene>